<evidence type="ECO:0000313" key="2">
    <source>
        <dbReference type="EMBL" id="OMI04542.1"/>
    </source>
</evidence>
<organism evidence="2 3">
    <name type="scientific">Bacillus swezeyi</name>
    <dbReference type="NCBI Taxonomy" id="1925020"/>
    <lineage>
        <taxon>Bacteria</taxon>
        <taxon>Bacillati</taxon>
        <taxon>Bacillota</taxon>
        <taxon>Bacilli</taxon>
        <taxon>Bacillales</taxon>
        <taxon>Bacillaceae</taxon>
        <taxon>Bacillus</taxon>
    </lineage>
</organism>
<proteinExistence type="predicted"/>
<sequence>MSKKYLPFRKLDLKSKLGAIIGIAIILFAALAIFALLIFFGVAGFFKLFGVSYESHTSILLFIVLCFIIGGVFEFIGKILIAMAALTVEDKTTYRSLKFMIDFAMNLVTFHIVDQFMDSVFIPSNVLFIAAALIAVIEVVFDEKKSFS</sequence>
<comment type="caution">
    <text evidence="2">The sequence shown here is derived from an EMBL/GenBank/DDBJ whole genome shotgun (WGS) entry which is preliminary data.</text>
</comment>
<gene>
    <name evidence="2" type="ORF">BW143_13905</name>
</gene>
<feature type="transmembrane region" description="Helical" evidence="1">
    <location>
        <begin position="58"/>
        <end position="85"/>
    </location>
</feature>
<feature type="transmembrane region" description="Helical" evidence="1">
    <location>
        <begin position="119"/>
        <end position="141"/>
    </location>
</feature>
<keyword evidence="1" id="KW-0472">Membrane</keyword>
<dbReference type="GeneID" id="92789889"/>
<dbReference type="Pfam" id="PF14184">
    <property type="entry name" value="YrvL"/>
    <property type="match status" value="1"/>
</dbReference>
<keyword evidence="3" id="KW-1185">Reference proteome</keyword>
<reference evidence="2 3" key="1">
    <citation type="submission" date="2017-01" db="EMBL/GenBank/DDBJ databases">
        <title>Bacillus phylogenomics.</title>
        <authorList>
            <person name="Dunlap C."/>
        </authorList>
    </citation>
    <scope>NUCLEOTIDE SEQUENCE [LARGE SCALE GENOMIC DNA]</scope>
    <source>
        <strain evidence="2 3">NRRL B-41282</strain>
    </source>
</reference>
<evidence type="ECO:0000313" key="3">
    <source>
        <dbReference type="Proteomes" id="UP000187367"/>
    </source>
</evidence>
<accession>A0A1R1QIN1</accession>
<accession>A0A1R1RZR3</accession>
<keyword evidence="1" id="KW-1133">Transmembrane helix</keyword>
<dbReference type="InterPro" id="IPR025912">
    <property type="entry name" value="YrvL"/>
</dbReference>
<name>A0A1R1QIN1_9BACI</name>
<dbReference type="RefSeq" id="WP_076760676.1">
    <property type="nucleotide sequence ID" value="NZ_CP133085.1"/>
</dbReference>
<evidence type="ECO:0008006" key="4">
    <source>
        <dbReference type="Google" id="ProtNLM"/>
    </source>
</evidence>
<dbReference type="AlphaFoldDB" id="A0A1R1QIN1"/>
<feature type="transmembrane region" description="Helical" evidence="1">
    <location>
        <begin position="20"/>
        <end position="46"/>
    </location>
</feature>
<dbReference type="OrthoDB" id="2885393at2"/>
<dbReference type="Proteomes" id="UP000187367">
    <property type="component" value="Unassembled WGS sequence"/>
</dbReference>
<evidence type="ECO:0000256" key="1">
    <source>
        <dbReference type="SAM" id="Phobius"/>
    </source>
</evidence>
<protein>
    <recommendedName>
        <fullName evidence="4">Regulatory protein YrvL</fullName>
    </recommendedName>
</protein>
<dbReference type="EMBL" id="MTJL01000026">
    <property type="protein sequence ID" value="OMI04542.1"/>
    <property type="molecule type" value="Genomic_DNA"/>
</dbReference>
<keyword evidence="1" id="KW-0812">Transmembrane</keyword>